<evidence type="ECO:0000313" key="1">
    <source>
        <dbReference type="EMBL" id="KAJ1532226.1"/>
    </source>
</evidence>
<gene>
    <name evidence="1" type="ORF">ONE63_000843</name>
</gene>
<name>A0AAV7XZR3_9NEOP</name>
<dbReference type="Proteomes" id="UP001075354">
    <property type="component" value="Chromosome 1"/>
</dbReference>
<evidence type="ECO:0000313" key="2">
    <source>
        <dbReference type="Proteomes" id="UP001075354"/>
    </source>
</evidence>
<keyword evidence="2" id="KW-1185">Reference proteome</keyword>
<dbReference type="EMBL" id="JAPTSV010000001">
    <property type="protein sequence ID" value="KAJ1532226.1"/>
    <property type="molecule type" value="Genomic_DNA"/>
</dbReference>
<sequence>MASSLVLDDVGETPTDNSLIVLINNDGTLTVDPKDLKTALENKKDAAISVIRVGRPLQKDSGTDTDDGDVSHVNLTVEGFYSPSTASSQGFMDDLTNASDEDSFIDASSLTIVDPASDNLHIDHCYTNRLSNRQILKLSVGLVNPEVKVQLENADAVENCPALGQDGTARVKTKLITFWHLQSRGIRGVFKEVAGRSQESSASALQHIVLKPPPNSPASATLVPLVKPLVLKQVARKGMSRGGGNVMVLGKHVSSFNFYMPPPCIPVSTLCALGASV</sequence>
<organism evidence="1 2">
    <name type="scientific">Megalurothrips usitatus</name>
    <name type="common">bean blossom thrips</name>
    <dbReference type="NCBI Taxonomy" id="439358"/>
    <lineage>
        <taxon>Eukaryota</taxon>
        <taxon>Metazoa</taxon>
        <taxon>Ecdysozoa</taxon>
        <taxon>Arthropoda</taxon>
        <taxon>Hexapoda</taxon>
        <taxon>Insecta</taxon>
        <taxon>Pterygota</taxon>
        <taxon>Neoptera</taxon>
        <taxon>Paraneoptera</taxon>
        <taxon>Thysanoptera</taxon>
        <taxon>Terebrantia</taxon>
        <taxon>Thripoidea</taxon>
        <taxon>Thripidae</taxon>
        <taxon>Megalurothrips</taxon>
    </lineage>
</organism>
<proteinExistence type="predicted"/>
<reference evidence="1" key="1">
    <citation type="submission" date="2022-12" db="EMBL/GenBank/DDBJ databases">
        <title>Chromosome-level genome assembly of the bean flower thrips Megalurothrips usitatus.</title>
        <authorList>
            <person name="Ma L."/>
            <person name="Liu Q."/>
            <person name="Li H."/>
            <person name="Cai W."/>
        </authorList>
    </citation>
    <scope>NUCLEOTIDE SEQUENCE</scope>
    <source>
        <strain evidence="1">Cailab_2022a</strain>
    </source>
</reference>
<accession>A0AAV7XZR3</accession>
<protein>
    <submittedName>
        <fullName evidence="1">Uncharacterized protein</fullName>
    </submittedName>
</protein>
<comment type="caution">
    <text evidence="1">The sequence shown here is derived from an EMBL/GenBank/DDBJ whole genome shotgun (WGS) entry which is preliminary data.</text>
</comment>
<dbReference type="AlphaFoldDB" id="A0AAV7XZR3"/>